<dbReference type="InterPro" id="IPR000847">
    <property type="entry name" value="LysR_HTH_N"/>
</dbReference>
<gene>
    <name evidence="6" type="ORF">BV95_00490</name>
</gene>
<dbReference type="GO" id="GO:0003677">
    <property type="term" value="F:DNA binding"/>
    <property type="evidence" value="ECO:0007669"/>
    <property type="project" value="UniProtKB-KW"/>
</dbReference>
<dbReference type="AlphaFoldDB" id="A0A081RJF4"/>
<dbReference type="Gene3D" id="1.10.10.10">
    <property type="entry name" value="Winged helix-like DNA-binding domain superfamily/Winged helix DNA-binding domain"/>
    <property type="match status" value="1"/>
</dbReference>
<keyword evidence="4" id="KW-0804">Transcription</keyword>
<dbReference type="GO" id="GO:0032993">
    <property type="term" value="C:protein-DNA complex"/>
    <property type="evidence" value="ECO:0007669"/>
    <property type="project" value="TreeGrafter"/>
</dbReference>
<evidence type="ECO:0000259" key="5">
    <source>
        <dbReference type="PROSITE" id="PS50931"/>
    </source>
</evidence>
<sequence length="307" mass="33547">MIERYLLRYFLAVVDQGNFSRAAAHCLVSQPTLSVGIAKLEQAVGAPLFLRSNQRVELTEAGARLLTHARRIEREFNLAELAGERAEQAPVLRIGVLLSISGEMVARAVAGCSPAREGRIEFIPGSERELLGRLDAERIDVALTLIRPGVDRFSTQAIIEEGYGIAMANSHRLAGQAMVTAEELAAETMIVRRHCEALSATSRYFVDRGVRPHFAFRSTNDERVMQMVAAGLGITVMPNSYRWPGMVRVALKDFGERRRVGFLYGARAAALRGTPVLEALAGVLGDKDVGGAESSLREAWRGSKRGT</sequence>
<dbReference type="CDD" id="cd05466">
    <property type="entry name" value="PBP2_LTTR_substrate"/>
    <property type="match status" value="1"/>
</dbReference>
<evidence type="ECO:0000256" key="1">
    <source>
        <dbReference type="ARBA" id="ARBA00009437"/>
    </source>
</evidence>
<dbReference type="PRINTS" id="PR00039">
    <property type="entry name" value="HTHLYSR"/>
</dbReference>
<dbReference type="RefSeq" id="WP_234703083.1">
    <property type="nucleotide sequence ID" value="NZ_JFHR01000002.1"/>
</dbReference>
<dbReference type="GO" id="GO:0003700">
    <property type="term" value="F:DNA-binding transcription factor activity"/>
    <property type="evidence" value="ECO:0007669"/>
    <property type="project" value="InterPro"/>
</dbReference>
<evidence type="ECO:0000256" key="2">
    <source>
        <dbReference type="ARBA" id="ARBA00023015"/>
    </source>
</evidence>
<dbReference type="eggNOG" id="COG0583">
    <property type="taxonomic scope" value="Bacteria"/>
</dbReference>
<dbReference type="SUPFAM" id="SSF46785">
    <property type="entry name" value="Winged helix' DNA-binding domain"/>
    <property type="match status" value="1"/>
</dbReference>
<dbReference type="PANTHER" id="PTHR30346">
    <property type="entry name" value="TRANSCRIPTIONAL DUAL REGULATOR HCAR-RELATED"/>
    <property type="match status" value="1"/>
</dbReference>
<dbReference type="Gene3D" id="3.40.190.10">
    <property type="entry name" value="Periplasmic binding protein-like II"/>
    <property type="match status" value="2"/>
</dbReference>
<comment type="caution">
    <text evidence="6">The sequence shown here is derived from an EMBL/GenBank/DDBJ whole genome shotgun (WGS) entry which is preliminary data.</text>
</comment>
<comment type="similarity">
    <text evidence="1">Belongs to the LysR transcriptional regulatory family.</text>
</comment>
<dbReference type="InterPro" id="IPR036390">
    <property type="entry name" value="WH_DNA-bd_sf"/>
</dbReference>
<evidence type="ECO:0000256" key="4">
    <source>
        <dbReference type="ARBA" id="ARBA00023163"/>
    </source>
</evidence>
<dbReference type="EMBL" id="JFHR01000002">
    <property type="protein sequence ID" value="KEQ55327.1"/>
    <property type="molecule type" value="Genomic_DNA"/>
</dbReference>
<evidence type="ECO:0000313" key="7">
    <source>
        <dbReference type="Proteomes" id="UP000028411"/>
    </source>
</evidence>
<proteinExistence type="inferred from homology"/>
<dbReference type="Pfam" id="PF00126">
    <property type="entry name" value="HTH_1"/>
    <property type="match status" value="1"/>
</dbReference>
<protein>
    <submittedName>
        <fullName evidence="6">Transcriptional regulator, LysR family</fullName>
    </submittedName>
</protein>
<dbReference type="InterPro" id="IPR005119">
    <property type="entry name" value="LysR_subst-bd"/>
</dbReference>
<evidence type="ECO:0000256" key="3">
    <source>
        <dbReference type="ARBA" id="ARBA00023125"/>
    </source>
</evidence>
<dbReference type="PANTHER" id="PTHR30346:SF28">
    <property type="entry name" value="HTH-TYPE TRANSCRIPTIONAL REGULATOR CYNR"/>
    <property type="match status" value="1"/>
</dbReference>
<organism evidence="6 7">
    <name type="scientific">Sphingobium chlorophenolicum</name>
    <dbReference type="NCBI Taxonomy" id="46429"/>
    <lineage>
        <taxon>Bacteria</taxon>
        <taxon>Pseudomonadati</taxon>
        <taxon>Pseudomonadota</taxon>
        <taxon>Alphaproteobacteria</taxon>
        <taxon>Sphingomonadales</taxon>
        <taxon>Sphingomonadaceae</taxon>
        <taxon>Sphingobium</taxon>
    </lineage>
</organism>
<keyword evidence="3" id="KW-0238">DNA-binding</keyword>
<dbReference type="InterPro" id="IPR036388">
    <property type="entry name" value="WH-like_DNA-bd_sf"/>
</dbReference>
<reference evidence="6 7" key="1">
    <citation type="submission" date="2014-02" db="EMBL/GenBank/DDBJ databases">
        <title>Whole genome sequence of Sphingobium chlorophenolicum NBRC 16172.</title>
        <authorList>
            <person name="Gan H.M."/>
            <person name="Gan H.Y."/>
            <person name="Chew T.H."/>
            <person name="Savka M.A."/>
        </authorList>
    </citation>
    <scope>NUCLEOTIDE SEQUENCE [LARGE SCALE GENOMIC DNA]</scope>
    <source>
        <strain evidence="6 7">NBRC 16172</strain>
    </source>
</reference>
<dbReference type="PATRIC" id="fig|46429.4.peg.485"/>
<dbReference type="SUPFAM" id="SSF53850">
    <property type="entry name" value="Periplasmic binding protein-like II"/>
    <property type="match status" value="1"/>
</dbReference>
<dbReference type="Pfam" id="PF03466">
    <property type="entry name" value="LysR_substrate"/>
    <property type="match status" value="1"/>
</dbReference>
<name>A0A081RJF4_SPHCR</name>
<accession>A0A081RJF4</accession>
<feature type="domain" description="HTH lysR-type" evidence="5">
    <location>
        <begin position="1"/>
        <end position="59"/>
    </location>
</feature>
<dbReference type="Proteomes" id="UP000028411">
    <property type="component" value="Unassembled WGS sequence"/>
</dbReference>
<dbReference type="PROSITE" id="PS50931">
    <property type="entry name" value="HTH_LYSR"/>
    <property type="match status" value="1"/>
</dbReference>
<dbReference type="FunFam" id="1.10.10.10:FF:000001">
    <property type="entry name" value="LysR family transcriptional regulator"/>
    <property type="match status" value="1"/>
</dbReference>
<evidence type="ECO:0000313" key="6">
    <source>
        <dbReference type="EMBL" id="KEQ55327.1"/>
    </source>
</evidence>
<keyword evidence="2" id="KW-0805">Transcription regulation</keyword>